<sequence length="253" mass="26920">MAVKRYKYYSFLAAFLSILGLGAAQTDWRGPSASSLDPVGFLLGLWSGFTQGIGNFSDPSYLAGFVVIWGFVYASIAIFVNIVAQRGPWSFNHVVEFLMADSSTSPPARGSISPKNGVLVLTALSLITLLGGPLDFLVGNVYWSMAIFGGFLALSFLVGTLLMGPSIVFGLFSFGAQGLASTSNYAASSYMDLRNSPVGRFFDRAADGLPGIDGVNQQWNDFLESQGYQPCYNCGNLNDGSATNCSNCGDPLP</sequence>
<keyword evidence="1" id="KW-0812">Transmembrane</keyword>
<feature type="transmembrane region" description="Helical" evidence="1">
    <location>
        <begin position="61"/>
        <end position="84"/>
    </location>
</feature>
<evidence type="ECO:0000256" key="1">
    <source>
        <dbReference type="SAM" id="Phobius"/>
    </source>
</evidence>
<name>A0ABY8CK06_9ARCH</name>
<keyword evidence="1" id="KW-0472">Membrane</keyword>
<keyword evidence="3" id="KW-1185">Reference proteome</keyword>
<organism evidence="2 3">
    <name type="scientific">Candidatus Nanohalococcus occultus</name>
    <dbReference type="NCBI Taxonomy" id="2978047"/>
    <lineage>
        <taxon>Archaea</taxon>
        <taxon>Candidatus Nanohalarchaeota</taxon>
        <taxon>Candidatus Nanohalarchaeota incertae sedis</taxon>
        <taxon>Candidatus Nanohalococcus</taxon>
    </lineage>
</organism>
<proteinExistence type="predicted"/>
<evidence type="ECO:0008006" key="4">
    <source>
        <dbReference type="Google" id="ProtNLM"/>
    </source>
</evidence>
<protein>
    <recommendedName>
        <fullName evidence="4">Zinc ribbon domain-containing protein</fullName>
    </recommendedName>
</protein>
<dbReference type="Proteomes" id="UP001218034">
    <property type="component" value="Chromosome"/>
</dbReference>
<evidence type="ECO:0000313" key="2">
    <source>
        <dbReference type="EMBL" id="WEL20016.1"/>
    </source>
</evidence>
<evidence type="ECO:0000313" key="3">
    <source>
        <dbReference type="Proteomes" id="UP001218034"/>
    </source>
</evidence>
<reference evidence="2 3" key="1">
    <citation type="submission" date="2022-09" db="EMBL/GenBank/DDBJ databases">
        <title>Xylan utilization by haloarchaea-nanohaloarchaea associations.</title>
        <authorList>
            <person name="Yakimov M."/>
        </authorList>
    </citation>
    <scope>NUCLEOTIDE SEQUENCE [LARGE SCALE GENOMIC DNA]</scope>
    <source>
        <strain evidence="2 3">SVXNc</strain>
    </source>
</reference>
<gene>
    <name evidence="2" type="ORF">SVXNc_1024</name>
</gene>
<keyword evidence="1" id="KW-1133">Transmembrane helix</keyword>
<accession>A0ABY8CK06</accession>
<feature type="transmembrane region" description="Helical" evidence="1">
    <location>
        <begin position="118"/>
        <end position="136"/>
    </location>
</feature>
<dbReference type="EMBL" id="CP104395">
    <property type="protein sequence ID" value="WEL20016.1"/>
    <property type="molecule type" value="Genomic_DNA"/>
</dbReference>